<organism evidence="1 2">
    <name type="scientific">Caulobacter vibrioides</name>
    <name type="common">Caulobacter crescentus</name>
    <dbReference type="NCBI Taxonomy" id="155892"/>
    <lineage>
        <taxon>Bacteria</taxon>
        <taxon>Pseudomonadati</taxon>
        <taxon>Pseudomonadota</taxon>
        <taxon>Alphaproteobacteria</taxon>
        <taxon>Caulobacterales</taxon>
        <taxon>Caulobacteraceae</taxon>
        <taxon>Caulobacter</taxon>
    </lineage>
</organism>
<sequence>MVASVANAATPAKPKALSGPAPAITELFVADMLGADRAFVERRIGPAKYVNDGERKYVVAGCNVTINYKGNAVRNMAIDGLSNRCTFNVAKFYPQERLTDAASLTFGGFDKMFRNTVYFPQCFGTCGNSANPSLTAHYDGSHAEQFVEIQVSNSYPYRGAAADKAFRKVMDAITSTPSNIDDNADCSVAVSAIAQTYFTGVQINNIVVGYDLDTNPARCGR</sequence>
<evidence type="ECO:0000313" key="1">
    <source>
        <dbReference type="EMBL" id="ATC34398.1"/>
    </source>
</evidence>
<evidence type="ECO:0000313" key="2">
    <source>
        <dbReference type="Proteomes" id="UP000217311"/>
    </source>
</evidence>
<protein>
    <submittedName>
        <fullName evidence="1">Uncharacterized protein</fullName>
    </submittedName>
</protein>
<gene>
    <name evidence="1" type="ORF">CA606_19810</name>
</gene>
<dbReference type="Proteomes" id="UP000217311">
    <property type="component" value="Chromosome"/>
</dbReference>
<reference evidence="2" key="1">
    <citation type="submission" date="2017-09" db="EMBL/GenBank/DDBJ databases">
        <title>Genome evolution observed in wild isolates of Caulobacter crescentus.</title>
        <authorList>
            <person name="Ely B."/>
            <person name="Wilson K."/>
            <person name="Scott D."/>
        </authorList>
    </citation>
    <scope>NUCLEOTIDE SEQUENCE [LARGE SCALE GENOMIC DNA]</scope>
    <source>
        <strain evidence="2">CB13b1a</strain>
    </source>
</reference>
<proteinExistence type="predicted"/>
<accession>A0A290MQS1</accession>
<name>A0A290MQS1_CAUVI</name>
<dbReference type="AlphaFoldDB" id="A0A290MQS1"/>
<dbReference type="EMBL" id="CP023315">
    <property type="protein sequence ID" value="ATC34398.1"/>
    <property type="molecule type" value="Genomic_DNA"/>
</dbReference>